<accession>A0ABX1ZQ82</accession>
<dbReference type="InterPro" id="IPR024478">
    <property type="entry name" value="HlyB_4HB_MCP"/>
</dbReference>
<keyword evidence="1" id="KW-0472">Membrane</keyword>
<evidence type="ECO:0000256" key="1">
    <source>
        <dbReference type="SAM" id="Phobius"/>
    </source>
</evidence>
<organism evidence="3 4">
    <name type="scientific">Paenibacillus planticolens</name>
    <dbReference type="NCBI Taxonomy" id="2654976"/>
    <lineage>
        <taxon>Bacteria</taxon>
        <taxon>Bacillati</taxon>
        <taxon>Bacillota</taxon>
        <taxon>Bacilli</taxon>
        <taxon>Bacillales</taxon>
        <taxon>Paenibacillaceae</taxon>
        <taxon>Paenibacillus</taxon>
    </lineage>
</organism>
<evidence type="ECO:0000259" key="2">
    <source>
        <dbReference type="Pfam" id="PF12729"/>
    </source>
</evidence>
<name>A0ABX1ZQ82_9BACL</name>
<dbReference type="Proteomes" id="UP000618579">
    <property type="component" value="Unassembled WGS sequence"/>
</dbReference>
<feature type="domain" description="Chemotaxis methyl-accepting receptor HlyB-like 4HB MCP" evidence="2">
    <location>
        <begin position="15"/>
        <end position="66"/>
    </location>
</feature>
<protein>
    <recommendedName>
        <fullName evidence="2">Chemotaxis methyl-accepting receptor HlyB-like 4HB MCP domain-containing protein</fullName>
    </recommendedName>
</protein>
<reference evidence="3 4" key="1">
    <citation type="submission" date="2019-10" db="EMBL/GenBank/DDBJ databases">
        <title>Description of Paenibacillus pedi sp. nov.</title>
        <authorList>
            <person name="Carlier A."/>
            <person name="Qi S."/>
        </authorList>
    </citation>
    <scope>NUCLEOTIDE SEQUENCE [LARGE SCALE GENOMIC DNA]</scope>
    <source>
        <strain evidence="3 4">LMG 31457</strain>
    </source>
</reference>
<dbReference type="EMBL" id="WHNZ01000040">
    <property type="protein sequence ID" value="NOV01823.1"/>
    <property type="molecule type" value="Genomic_DNA"/>
</dbReference>
<keyword evidence="1" id="KW-1133">Transmembrane helix</keyword>
<sequence length="66" mass="7820">MRKVERFKMNHIVGNLKISMKILALNVLAVLFLIILTVTSFFFLRDINKKAEIMYETDYLPTTWIN</sequence>
<dbReference type="Pfam" id="PF12729">
    <property type="entry name" value="4HB_MCP_1"/>
    <property type="match status" value="1"/>
</dbReference>
<comment type="caution">
    <text evidence="3">The sequence shown here is derived from an EMBL/GenBank/DDBJ whole genome shotgun (WGS) entry which is preliminary data.</text>
</comment>
<proteinExistence type="predicted"/>
<feature type="transmembrane region" description="Helical" evidence="1">
    <location>
        <begin position="21"/>
        <end position="44"/>
    </location>
</feature>
<gene>
    <name evidence="3" type="ORF">GC097_17555</name>
</gene>
<keyword evidence="4" id="KW-1185">Reference proteome</keyword>
<evidence type="ECO:0000313" key="3">
    <source>
        <dbReference type="EMBL" id="NOV01823.1"/>
    </source>
</evidence>
<keyword evidence="1" id="KW-0812">Transmembrane</keyword>
<evidence type="ECO:0000313" key="4">
    <source>
        <dbReference type="Proteomes" id="UP000618579"/>
    </source>
</evidence>